<dbReference type="EMBL" id="JYON01000006">
    <property type="protein sequence ID" value="KJH72251.1"/>
    <property type="molecule type" value="Genomic_DNA"/>
</dbReference>
<evidence type="ECO:0000313" key="2">
    <source>
        <dbReference type="Proteomes" id="UP000032452"/>
    </source>
</evidence>
<keyword evidence="2" id="KW-1185">Reference proteome</keyword>
<protein>
    <submittedName>
        <fullName evidence="1">Uncharacterized protein</fullName>
    </submittedName>
</protein>
<comment type="caution">
    <text evidence="1">The sequence shown here is derived from an EMBL/GenBank/DDBJ whole genome shotgun (WGS) entry which is preliminary data.</text>
</comment>
<organism evidence="1 2">
    <name type="scientific">Aliterella atlantica CENA595</name>
    <dbReference type="NCBI Taxonomy" id="1618023"/>
    <lineage>
        <taxon>Bacteria</taxon>
        <taxon>Bacillati</taxon>
        <taxon>Cyanobacteriota</taxon>
        <taxon>Cyanophyceae</taxon>
        <taxon>Chroococcidiopsidales</taxon>
        <taxon>Aliterellaceae</taxon>
        <taxon>Aliterella</taxon>
    </lineage>
</organism>
<reference evidence="1 2" key="1">
    <citation type="submission" date="2015-02" db="EMBL/GenBank/DDBJ databases">
        <title>Draft genome of a novel marine cyanobacterium (Chroococcales) isolated from South Atlantic Ocean.</title>
        <authorList>
            <person name="Rigonato J."/>
            <person name="Alvarenga D.O."/>
            <person name="Branco L.H."/>
            <person name="Varani A.M."/>
            <person name="Brandini F.P."/>
            <person name="Fiore M.F."/>
        </authorList>
    </citation>
    <scope>NUCLEOTIDE SEQUENCE [LARGE SCALE GENOMIC DNA]</scope>
    <source>
        <strain evidence="1 2">CENA595</strain>
    </source>
</reference>
<accession>A0A0D8ZYH6</accession>
<dbReference type="AlphaFoldDB" id="A0A0D8ZYH6"/>
<evidence type="ECO:0000313" key="1">
    <source>
        <dbReference type="EMBL" id="KJH72251.1"/>
    </source>
</evidence>
<dbReference type="Proteomes" id="UP000032452">
    <property type="component" value="Unassembled WGS sequence"/>
</dbReference>
<dbReference type="Pfam" id="PF03683">
    <property type="entry name" value="UPF0175"/>
    <property type="match status" value="1"/>
</dbReference>
<dbReference type="PATRIC" id="fig|1618023.3.peg.3151"/>
<dbReference type="InterPro" id="IPR005368">
    <property type="entry name" value="UPF0175"/>
</dbReference>
<sequence>MQITVEIPDPIAQRLDRAWGDVSRRLLEMIVADAYRCGEVSTAEVRQILQLQSRQETHAFLKRMGVYLNYDEAELAQDIQTLGKFRAQ</sequence>
<dbReference type="OrthoDB" id="531849at2"/>
<name>A0A0D8ZYH6_9CYAN</name>
<gene>
    <name evidence="1" type="ORF">UH38_07365</name>
</gene>
<proteinExistence type="predicted"/>
<dbReference type="RefSeq" id="WP_045054009.1">
    <property type="nucleotide sequence ID" value="NZ_CAWMDP010000038.1"/>
</dbReference>
<dbReference type="STRING" id="1618023.UH38_07365"/>